<dbReference type="SUPFAM" id="SSF55961">
    <property type="entry name" value="Bet v1-like"/>
    <property type="match status" value="1"/>
</dbReference>
<gene>
    <name evidence="1" type="ORF">N0D28_02995</name>
</gene>
<evidence type="ECO:0000313" key="2">
    <source>
        <dbReference type="Proteomes" id="UP001060261"/>
    </source>
</evidence>
<name>A0ABY5YIJ9_9DEIO</name>
<accession>A0ABY5YIJ9</accession>
<dbReference type="InterPro" id="IPR010419">
    <property type="entry name" value="CO_DH_gsu"/>
</dbReference>
<dbReference type="PANTHER" id="PTHR38588">
    <property type="entry name" value="BLL0334 PROTEIN"/>
    <property type="match status" value="1"/>
</dbReference>
<dbReference type="InterPro" id="IPR023393">
    <property type="entry name" value="START-like_dom_sf"/>
</dbReference>
<dbReference type="PANTHER" id="PTHR38588:SF1">
    <property type="entry name" value="BLL0334 PROTEIN"/>
    <property type="match status" value="1"/>
</dbReference>
<proteinExistence type="predicted"/>
<organism evidence="1 2">
    <name type="scientific">Deinococcus rubellus</name>
    <dbReference type="NCBI Taxonomy" id="1889240"/>
    <lineage>
        <taxon>Bacteria</taxon>
        <taxon>Thermotogati</taxon>
        <taxon>Deinococcota</taxon>
        <taxon>Deinococci</taxon>
        <taxon>Deinococcales</taxon>
        <taxon>Deinococcaceae</taxon>
        <taxon>Deinococcus</taxon>
    </lineage>
</organism>
<reference evidence="1" key="1">
    <citation type="submission" date="2022-09" db="EMBL/GenBank/DDBJ databases">
        <title>genome sequence of Deinococcus rubellus.</title>
        <authorList>
            <person name="Srinivasan S."/>
        </authorList>
    </citation>
    <scope>NUCLEOTIDE SEQUENCE</scope>
    <source>
        <strain evidence="1">Ant6</strain>
    </source>
</reference>
<keyword evidence="2" id="KW-1185">Reference proteome</keyword>
<sequence>MSPHTFQGSNIVAAPRARVWAMLQDPAVLARVVPGLSDAAQDGEGQMRAVLNVNVGPVKGRFKTIVRVLGAQSPDRMDLEVEGKTITGTALLHTQMIFTDLGESTRVDWVASPRLSGLLAGVGGKLIESKARDAGAGQRYADRFFGRLSQEA</sequence>
<dbReference type="CDD" id="cd05018">
    <property type="entry name" value="CoxG"/>
    <property type="match status" value="1"/>
</dbReference>
<dbReference type="Gene3D" id="3.30.530.20">
    <property type="match status" value="1"/>
</dbReference>
<protein>
    <submittedName>
        <fullName evidence="1">Carbon monoxide dehydrogenase subunit G</fullName>
    </submittedName>
</protein>
<dbReference type="Proteomes" id="UP001060261">
    <property type="component" value="Chromosome"/>
</dbReference>
<evidence type="ECO:0000313" key="1">
    <source>
        <dbReference type="EMBL" id="UWX64645.1"/>
    </source>
</evidence>
<dbReference type="RefSeq" id="WP_260560914.1">
    <property type="nucleotide sequence ID" value="NZ_BAABEC010000182.1"/>
</dbReference>
<dbReference type="EMBL" id="CP104213">
    <property type="protein sequence ID" value="UWX64645.1"/>
    <property type="molecule type" value="Genomic_DNA"/>
</dbReference>
<dbReference type="Pfam" id="PF06240">
    <property type="entry name" value="COXG"/>
    <property type="match status" value="1"/>
</dbReference>